<dbReference type="InterPro" id="IPR050300">
    <property type="entry name" value="GDXG_lipolytic_enzyme"/>
</dbReference>
<dbReference type="PANTHER" id="PTHR48081">
    <property type="entry name" value="AB HYDROLASE SUPERFAMILY PROTEIN C4A8.06C"/>
    <property type="match status" value="1"/>
</dbReference>
<dbReference type="GO" id="GO:0016787">
    <property type="term" value="F:hydrolase activity"/>
    <property type="evidence" value="ECO:0007669"/>
    <property type="project" value="UniProtKB-KW"/>
</dbReference>
<feature type="domain" description="BD-FAE-like" evidence="2">
    <location>
        <begin position="1"/>
        <end position="196"/>
    </location>
</feature>
<dbReference type="HOGENOM" id="CLU_012494_4_0_0"/>
<dbReference type="eggNOG" id="COG0657">
    <property type="taxonomic scope" value="Bacteria"/>
</dbReference>
<keyword evidence="1" id="KW-0378">Hydrolase</keyword>
<dbReference type="Proteomes" id="UP000027982">
    <property type="component" value="Chromosome"/>
</dbReference>
<evidence type="ECO:0000313" key="3">
    <source>
        <dbReference type="EMBL" id="AIE87349.1"/>
    </source>
</evidence>
<dbReference type="KEGG" id="fgi:OP10G_3981"/>
<dbReference type="STRING" id="661478.OP10G_3981"/>
<reference evidence="3 4" key="1">
    <citation type="journal article" date="2014" name="PLoS ONE">
        <title>The first complete genome sequence of the class fimbriimonadia in the phylum armatimonadetes.</title>
        <authorList>
            <person name="Hu Z.Y."/>
            <person name="Wang Y.Z."/>
            <person name="Im W.T."/>
            <person name="Wang S.Y."/>
            <person name="Zhao G.P."/>
            <person name="Zheng H.J."/>
            <person name="Quan Z.X."/>
        </authorList>
    </citation>
    <scope>NUCLEOTIDE SEQUENCE [LARGE SCALE GENOMIC DNA]</scope>
    <source>
        <strain evidence="3">Gsoil 348</strain>
    </source>
</reference>
<evidence type="ECO:0000259" key="2">
    <source>
        <dbReference type="Pfam" id="PF20434"/>
    </source>
</evidence>
<dbReference type="InterPro" id="IPR049492">
    <property type="entry name" value="BD-FAE-like_dom"/>
</dbReference>
<keyword evidence="4" id="KW-1185">Reference proteome</keyword>
<evidence type="ECO:0000313" key="4">
    <source>
        <dbReference type="Proteomes" id="UP000027982"/>
    </source>
</evidence>
<gene>
    <name evidence="3" type="ORF">OP10G_3981</name>
</gene>
<dbReference type="EMBL" id="CP007139">
    <property type="protein sequence ID" value="AIE87349.1"/>
    <property type="molecule type" value="Genomic_DNA"/>
</dbReference>
<dbReference type="Pfam" id="PF20434">
    <property type="entry name" value="BD-FAE"/>
    <property type="match status" value="1"/>
</dbReference>
<accession>A0A068NYS8</accession>
<evidence type="ECO:0000256" key="1">
    <source>
        <dbReference type="ARBA" id="ARBA00022801"/>
    </source>
</evidence>
<name>A0A068NYS8_FIMGI</name>
<dbReference type="InterPro" id="IPR029058">
    <property type="entry name" value="AB_hydrolase_fold"/>
</dbReference>
<dbReference type="Gene3D" id="3.40.50.1820">
    <property type="entry name" value="alpha/beta hydrolase"/>
    <property type="match status" value="1"/>
</dbReference>
<proteinExistence type="predicted"/>
<dbReference type="AlphaFoldDB" id="A0A068NYS8"/>
<protein>
    <submittedName>
        <fullName evidence="3">Lipase/esterase, putative</fullName>
    </submittedName>
</protein>
<organism evidence="3 4">
    <name type="scientific">Fimbriimonas ginsengisoli Gsoil 348</name>
    <dbReference type="NCBI Taxonomy" id="661478"/>
    <lineage>
        <taxon>Bacteria</taxon>
        <taxon>Bacillati</taxon>
        <taxon>Armatimonadota</taxon>
        <taxon>Fimbriimonadia</taxon>
        <taxon>Fimbriimonadales</taxon>
        <taxon>Fimbriimonadaceae</taxon>
        <taxon>Fimbriimonas</taxon>
    </lineage>
</organism>
<sequence length="241" mass="25562">MDLYEPAAEKSVHRIVLLIHGGGWVGGHRSQMSEIGRSLAKAGFLAASTDYTLANAAAWPTELRDVQAAVRYLRSHASELKADPKWIGAAGVSAGGHLSLWLGSVDKPIGGVSSRVQTVVSISGIHDLNSPLTAAGEQYGIVPALMHEKGRPDRSARRQASPIEAASKATAPTFFVQGKADPLVPASQSEDAAKRLTALGVENRVLMVEGMRHGLNLFAPPEQAAMDEIVTWLKGHLGPVR</sequence>
<dbReference type="SUPFAM" id="SSF53474">
    <property type="entry name" value="alpha/beta-Hydrolases"/>
    <property type="match status" value="1"/>
</dbReference>